<keyword evidence="4" id="KW-1185">Reference proteome</keyword>
<comment type="caution">
    <text evidence="3">The sequence shown here is derived from an EMBL/GenBank/DDBJ whole genome shotgun (WGS) entry which is preliminary data.</text>
</comment>
<proteinExistence type="predicted"/>
<accession>A0ABP0Q3Z5</accession>
<evidence type="ECO:0000313" key="3">
    <source>
        <dbReference type="EMBL" id="CAK9081904.1"/>
    </source>
</evidence>
<feature type="region of interest" description="Disordered" evidence="1">
    <location>
        <begin position="225"/>
        <end position="254"/>
    </location>
</feature>
<name>A0ABP0Q3Z5_9DINO</name>
<sequence>MGGKPKLKPDSVGHMGEKKRFLTVSDGFLGYSLVEDLHWKWKMVPWKTMFLYKERGAPLSMTISGRVSIQASLTVRNALAMRSPRGQKAGDAAKRKEVVMLFGHLEQAASAGEGRLAYELYLRLLEADPNFTTPALDPTMPWKACQVLENQAEMRSAMQLNEAIFGKLLQVANKAAALSEEDMLRHWHQVHGHDPSKGDPYLVLALNDLQKLRPRLEVFHRPVAGRRAPRRRARPDESTPSIHRRAPHGMESKYSKSKARQDAIKPALAFFCGLGASERRLHGAVEMFCLRGAKARARLAVDGLESSPFPCHTLRRLNAVTRKLKMHREEPRPETSWAIFQLVLQHR</sequence>
<reference evidence="3 4" key="1">
    <citation type="submission" date="2024-02" db="EMBL/GenBank/DDBJ databases">
        <authorList>
            <person name="Chen Y."/>
            <person name="Shah S."/>
            <person name="Dougan E. K."/>
            <person name="Thang M."/>
            <person name="Chan C."/>
        </authorList>
    </citation>
    <scope>NUCLEOTIDE SEQUENCE [LARGE SCALE GENOMIC DNA]</scope>
</reference>
<gene>
    <name evidence="2" type="ORF">CCMP2556_LOCUS40018</name>
    <name evidence="3" type="ORF">CCMP2556_LOCUS40040</name>
</gene>
<dbReference type="EMBL" id="CAXAMN010023895">
    <property type="protein sequence ID" value="CAK9081904.1"/>
    <property type="molecule type" value="Genomic_DNA"/>
</dbReference>
<dbReference type="Proteomes" id="UP001642484">
    <property type="component" value="Unassembled WGS sequence"/>
</dbReference>
<dbReference type="EMBL" id="CAXAMN010023884">
    <property type="protein sequence ID" value="CAK9081865.1"/>
    <property type="molecule type" value="Genomic_DNA"/>
</dbReference>
<evidence type="ECO:0000313" key="4">
    <source>
        <dbReference type="Proteomes" id="UP001642484"/>
    </source>
</evidence>
<organism evidence="3 4">
    <name type="scientific">Durusdinium trenchii</name>
    <dbReference type="NCBI Taxonomy" id="1381693"/>
    <lineage>
        <taxon>Eukaryota</taxon>
        <taxon>Sar</taxon>
        <taxon>Alveolata</taxon>
        <taxon>Dinophyceae</taxon>
        <taxon>Suessiales</taxon>
        <taxon>Symbiodiniaceae</taxon>
        <taxon>Durusdinium</taxon>
    </lineage>
</organism>
<evidence type="ECO:0000256" key="1">
    <source>
        <dbReference type="SAM" id="MobiDB-lite"/>
    </source>
</evidence>
<evidence type="ECO:0000313" key="2">
    <source>
        <dbReference type="EMBL" id="CAK9081865.1"/>
    </source>
</evidence>
<protein>
    <submittedName>
        <fullName evidence="3">Uncharacterized protein</fullName>
    </submittedName>
</protein>